<keyword evidence="7" id="KW-1185">Reference proteome</keyword>
<dbReference type="InterPro" id="IPR010402">
    <property type="entry name" value="CCT_domain"/>
</dbReference>
<sequence>MSLFDLRRILATTNKSQPSAAGNQAHPSTRAHPTSMFHSSSTITTASPSSFRDATLFPPASCTTATHAVDGAPPRGFIDVNASGFLPLLPSSASSSSSLLPRSLPRSSSSHLLPVYHPTTHPLKPMPFSFPPQHQPRHQNPPPELASPSSPPSSSSCDFPHFKACPVRRVFSTGDLQRLTGMVVSGENHNQEGGEIAAKAARYKPEEKKERIVRYRSRRKLRNFHKKITYACRKTLADSRPRVRGRFARNGETDGRVEVETDAAENSCEQADGGREVGDGSDRSRAAPTAGDEYDDEDIWAAISDVLSMNLLS</sequence>
<feature type="compositionally biased region" description="Basic and acidic residues" evidence="4">
    <location>
        <begin position="272"/>
        <end position="285"/>
    </location>
</feature>
<dbReference type="PROSITE" id="PS51017">
    <property type="entry name" value="CCT"/>
    <property type="match status" value="1"/>
</dbReference>
<dbReference type="Proteomes" id="UP000317650">
    <property type="component" value="Chromosome 3"/>
</dbReference>
<protein>
    <recommendedName>
        <fullName evidence="5">CCT domain-containing protein</fullName>
    </recommendedName>
</protein>
<keyword evidence="2 3" id="KW-0539">Nucleus</keyword>
<accession>A0A4S8JCK6</accession>
<dbReference type="AlphaFoldDB" id="A0A4S8JCK6"/>
<dbReference type="GO" id="GO:0009909">
    <property type="term" value="P:regulation of flower development"/>
    <property type="evidence" value="ECO:0007669"/>
    <property type="project" value="InterPro"/>
</dbReference>
<feature type="domain" description="CCT" evidence="5">
    <location>
        <begin position="208"/>
        <end position="250"/>
    </location>
</feature>
<name>A0A4S8JCK6_MUSBA</name>
<evidence type="ECO:0000256" key="2">
    <source>
        <dbReference type="ARBA" id="ARBA00023242"/>
    </source>
</evidence>
<dbReference type="PANTHER" id="PTHR31319">
    <property type="entry name" value="ZINC FINGER PROTEIN CONSTANS-LIKE 4"/>
    <property type="match status" value="1"/>
</dbReference>
<comment type="caution">
    <text evidence="6">The sequence shown here is derived from an EMBL/GenBank/DDBJ whole genome shotgun (WGS) entry which is preliminary data.</text>
</comment>
<feature type="region of interest" description="Disordered" evidence="4">
    <location>
        <begin position="94"/>
        <end position="157"/>
    </location>
</feature>
<feature type="compositionally biased region" description="Polar residues" evidence="4">
    <location>
        <begin position="13"/>
        <end position="27"/>
    </location>
</feature>
<evidence type="ECO:0000256" key="4">
    <source>
        <dbReference type="SAM" id="MobiDB-lite"/>
    </source>
</evidence>
<comment type="subcellular location">
    <subcellularLocation>
        <location evidence="1 3">Nucleus</location>
    </subcellularLocation>
</comment>
<proteinExistence type="predicted"/>
<reference evidence="6 7" key="1">
    <citation type="journal article" date="2019" name="Nat. Plants">
        <title>Genome sequencing of Musa balbisiana reveals subgenome evolution and function divergence in polyploid bananas.</title>
        <authorList>
            <person name="Yao X."/>
        </authorList>
    </citation>
    <scope>NUCLEOTIDE SEQUENCE [LARGE SCALE GENOMIC DNA]</scope>
    <source>
        <strain evidence="7">cv. DH-PKW</strain>
        <tissue evidence="6">Leaves</tissue>
    </source>
</reference>
<dbReference type="Pfam" id="PF06203">
    <property type="entry name" value="CCT"/>
    <property type="match status" value="1"/>
</dbReference>
<dbReference type="InterPro" id="IPR045281">
    <property type="entry name" value="CONSTANS-like"/>
</dbReference>
<feature type="region of interest" description="Disordered" evidence="4">
    <location>
        <begin position="259"/>
        <end position="294"/>
    </location>
</feature>
<evidence type="ECO:0000259" key="5">
    <source>
        <dbReference type="PROSITE" id="PS51017"/>
    </source>
</evidence>
<dbReference type="EMBL" id="PYDT01000006">
    <property type="protein sequence ID" value="THU58562.1"/>
    <property type="molecule type" value="Genomic_DNA"/>
</dbReference>
<evidence type="ECO:0000313" key="7">
    <source>
        <dbReference type="Proteomes" id="UP000317650"/>
    </source>
</evidence>
<gene>
    <name evidence="6" type="ORF">C4D60_Mb03t15650</name>
</gene>
<feature type="compositionally biased region" description="Pro residues" evidence="4">
    <location>
        <begin position="124"/>
        <end position="151"/>
    </location>
</feature>
<evidence type="ECO:0000256" key="3">
    <source>
        <dbReference type="PROSITE-ProRule" id="PRU00357"/>
    </source>
</evidence>
<organism evidence="6 7">
    <name type="scientific">Musa balbisiana</name>
    <name type="common">Banana</name>
    <dbReference type="NCBI Taxonomy" id="52838"/>
    <lineage>
        <taxon>Eukaryota</taxon>
        <taxon>Viridiplantae</taxon>
        <taxon>Streptophyta</taxon>
        <taxon>Embryophyta</taxon>
        <taxon>Tracheophyta</taxon>
        <taxon>Spermatophyta</taxon>
        <taxon>Magnoliopsida</taxon>
        <taxon>Liliopsida</taxon>
        <taxon>Zingiberales</taxon>
        <taxon>Musaceae</taxon>
        <taxon>Musa</taxon>
    </lineage>
</organism>
<feature type="region of interest" description="Disordered" evidence="4">
    <location>
        <begin position="13"/>
        <end position="46"/>
    </location>
</feature>
<dbReference type="GO" id="GO:0005634">
    <property type="term" value="C:nucleus"/>
    <property type="evidence" value="ECO:0007669"/>
    <property type="project" value="UniProtKB-SubCell"/>
</dbReference>
<evidence type="ECO:0000313" key="6">
    <source>
        <dbReference type="EMBL" id="THU58562.1"/>
    </source>
</evidence>
<dbReference type="STRING" id="52838.A0A4S8JCK6"/>
<evidence type="ECO:0000256" key="1">
    <source>
        <dbReference type="ARBA" id="ARBA00004123"/>
    </source>
</evidence>
<dbReference type="GO" id="GO:0003700">
    <property type="term" value="F:DNA-binding transcription factor activity"/>
    <property type="evidence" value="ECO:0007669"/>
    <property type="project" value="TreeGrafter"/>
</dbReference>
<dbReference type="PANTHER" id="PTHR31319:SF100">
    <property type="entry name" value="OS01G0835700 PROTEIN"/>
    <property type="match status" value="1"/>
</dbReference>
<feature type="compositionally biased region" description="Low complexity" evidence="4">
    <location>
        <begin position="94"/>
        <end position="114"/>
    </location>
</feature>